<dbReference type="Proteomes" id="UP001153069">
    <property type="component" value="Unassembled WGS sequence"/>
</dbReference>
<proteinExistence type="predicted"/>
<protein>
    <submittedName>
        <fullName evidence="1">Aminotransferase class IV</fullName>
    </submittedName>
</protein>
<accession>A0A9N8DEC3</accession>
<dbReference type="EMBL" id="CAICTM010000053">
    <property type="protein sequence ID" value="CAB9499141.1"/>
    <property type="molecule type" value="Genomic_DNA"/>
</dbReference>
<keyword evidence="1" id="KW-0032">Aminotransferase</keyword>
<reference evidence="1" key="1">
    <citation type="submission" date="2020-06" db="EMBL/GenBank/DDBJ databases">
        <authorList>
            <consortium name="Plant Systems Biology data submission"/>
        </authorList>
    </citation>
    <scope>NUCLEOTIDE SEQUENCE</scope>
    <source>
        <strain evidence="1">D6</strain>
    </source>
</reference>
<dbReference type="Gene3D" id="3.20.10.10">
    <property type="entry name" value="D-amino Acid Aminotransferase, subunit A, domain 2"/>
    <property type="match status" value="1"/>
</dbReference>
<dbReference type="Pfam" id="PF01063">
    <property type="entry name" value="Aminotran_4"/>
    <property type="match status" value="1"/>
</dbReference>
<gene>
    <name evidence="1" type="ORF">SEMRO_54_G032000.1</name>
</gene>
<dbReference type="InterPro" id="IPR001544">
    <property type="entry name" value="Aminotrans_IV"/>
</dbReference>
<keyword evidence="2" id="KW-1185">Reference proteome</keyword>
<dbReference type="OrthoDB" id="59470at2759"/>
<evidence type="ECO:0000313" key="2">
    <source>
        <dbReference type="Proteomes" id="UP001153069"/>
    </source>
</evidence>
<organism evidence="1 2">
    <name type="scientific">Seminavis robusta</name>
    <dbReference type="NCBI Taxonomy" id="568900"/>
    <lineage>
        <taxon>Eukaryota</taxon>
        <taxon>Sar</taxon>
        <taxon>Stramenopiles</taxon>
        <taxon>Ochrophyta</taxon>
        <taxon>Bacillariophyta</taxon>
        <taxon>Bacillariophyceae</taxon>
        <taxon>Bacillariophycidae</taxon>
        <taxon>Naviculales</taxon>
        <taxon>Naviculaceae</taxon>
        <taxon>Seminavis</taxon>
    </lineage>
</organism>
<name>A0A9N8DEC3_9STRA</name>
<evidence type="ECO:0000313" key="1">
    <source>
        <dbReference type="EMBL" id="CAB9499141.1"/>
    </source>
</evidence>
<dbReference type="InterPro" id="IPR043132">
    <property type="entry name" value="BCAT-like_C"/>
</dbReference>
<dbReference type="PANTHER" id="PTHR47703">
    <property type="entry name" value="D-AMINOACID AMINOTRANSFERASE-LIKE PLP-DEPENDENT ENZYMES SUPERFAMILY PROTEIN"/>
    <property type="match status" value="1"/>
</dbReference>
<dbReference type="SUPFAM" id="SSF56752">
    <property type="entry name" value="D-aminoacid aminotransferase-like PLP-dependent enzymes"/>
    <property type="match status" value="1"/>
</dbReference>
<comment type="caution">
    <text evidence="1">The sequence shown here is derived from an EMBL/GenBank/DDBJ whole genome shotgun (WGS) entry which is preliminary data.</text>
</comment>
<keyword evidence="1" id="KW-0808">Transferase</keyword>
<dbReference type="AlphaFoldDB" id="A0A9N8DEC3"/>
<sequence length="418" mass="47435">MGWSQQASLASGTANSCQICLQECDNTKVTSSKHPKHVESAYNLASPREWLEFWEDQYQQPGAYTVVRCDFVPRAWASENNTNNLNDFPWMIWGWDFHLQRLRESYQSLLQSSSQRSSQGVNDELVDFDVLVNETSQIMKALLSKAESVFSEQVTTSDNVTNSTVTAMLTLLWQTINHREDTFKPLVKGHIFSTCTPSQCYNLPHPTNVVIALPTPSMVSGTQIPWPTRTAFHPTAKLSSWCRQRKPLEDSFKKEGIGEVLMVQPSSYYNDIHNHTNNNIQWEILEGITSNAFFVYKGGILRTAASNVLPGSARHLVLLHARSCGLTVQLDNNPVTLGDCQEWQEVFITSAVRIIVPVQQLLVPRYDEAGLVDNNKESEQPILVEPLWSYTPSRDKNEEPYWRRLLETIVTDRLSLEG</sequence>
<dbReference type="GO" id="GO:0008483">
    <property type="term" value="F:transaminase activity"/>
    <property type="evidence" value="ECO:0007669"/>
    <property type="project" value="UniProtKB-KW"/>
</dbReference>
<dbReference type="PANTHER" id="PTHR47703:SF2">
    <property type="entry name" value="D-AMINOACID AMINOTRANSFERASE-LIKE PLP-DEPENDENT ENZYMES SUPERFAMILY PROTEIN"/>
    <property type="match status" value="1"/>
</dbReference>
<dbReference type="InterPro" id="IPR036038">
    <property type="entry name" value="Aminotransferase-like"/>
</dbReference>